<accession>A0A2S4WKM3</accession>
<keyword evidence="6" id="KW-1185">Reference proteome</keyword>
<dbReference type="GO" id="GO:0016787">
    <property type="term" value="F:hydrolase activity"/>
    <property type="evidence" value="ECO:0007669"/>
    <property type="project" value="UniProtKB-KW"/>
</dbReference>
<dbReference type="PROSITE" id="PS00122">
    <property type="entry name" value="CARBOXYLESTERASE_B_1"/>
    <property type="match status" value="1"/>
</dbReference>
<dbReference type="InterPro" id="IPR019826">
    <property type="entry name" value="Carboxylesterase_B_AS"/>
</dbReference>
<reference evidence="5 6" key="1">
    <citation type="submission" date="2017-12" db="EMBL/GenBank/DDBJ databases">
        <title>Gene loss provides genomic basis for host adaptation in cereal stripe rust fungi.</title>
        <authorList>
            <person name="Xia C."/>
        </authorList>
    </citation>
    <scope>NUCLEOTIDE SEQUENCE [LARGE SCALE GENOMIC DNA]</scope>
    <source>
        <strain evidence="5 6">93TX-2</strain>
    </source>
</reference>
<reference evidence="6" key="3">
    <citation type="journal article" date="2018" name="Mol. Plant Microbe Interact.">
        <title>Genome sequence resources for the wheat stripe rust pathogen (Puccinia striiformis f. sp. tritici) and the barley stripe rust pathogen (Puccinia striiformis f. sp. hordei).</title>
        <authorList>
            <person name="Xia C."/>
            <person name="Wang M."/>
            <person name="Yin C."/>
            <person name="Cornejo O.E."/>
            <person name="Hulbert S.H."/>
            <person name="Chen X."/>
        </authorList>
    </citation>
    <scope>NUCLEOTIDE SEQUENCE [LARGE SCALE GENOMIC DNA]</scope>
    <source>
        <strain evidence="6">93TX-2</strain>
    </source>
</reference>
<dbReference type="EC" id="3.1.1.-" evidence="3"/>
<dbReference type="OrthoDB" id="408631at2759"/>
<evidence type="ECO:0000313" key="6">
    <source>
        <dbReference type="Proteomes" id="UP000238274"/>
    </source>
</evidence>
<sequence length="583" mass="63861">MFKHLCKAFLLIASVVLAVSLKLFSGKNKQPKVELDYGSFIGKLQPILQLERFYGSLSFVHSFQNCIVFNVDKKSASSDPFILFLCIEKAEPPVGELRFANPIKPTKTYFNRDATKRPPACPQQTFVNPTRVGSMGKSSIPLGHIKAFGPGQEDCLTLDITRPAGTTNSSRLPVMYFIFPGGFNYGVSWQLTPKFLVKKSMDMGMPVIHVTANHRLNAFGFLGGKEVGEAGVGNLGLKDQRLTLEWIKTHISQFGGDPDKVTIYGESSGAISVSHHLLAFKGQHNNLFRAAICHSGTAIPIGKLSDGAGQQAFDHIAKYVDCGDASDKLACLRKAPFEKLLKAVEIFPGTFSFGAFPLTFSPVVDGDFVTGSMQTALKAGEFAKVPVITGDTLDEGTVLALGTLPLHTEDDLRAFITKKFQRPTPELIAKILELWPSDPRAGSPFSSGDLYALTPVYKQYSAILGDIGFQGLRRLFLRSTASSMPTWSYIDQAMRYDPFIGAFHASDLPALFGFIPGGQQKEYQTRWIAFANNLNPNHPGLSEWPTYDKGGQNLIIDQHGADGVKPDDFARKRSSSTFLTLMP</sequence>
<dbReference type="PANTHER" id="PTHR11559">
    <property type="entry name" value="CARBOXYLESTERASE"/>
    <property type="match status" value="1"/>
</dbReference>
<comment type="similarity">
    <text evidence="1 3">Belongs to the type-B carboxylesterase/lipase family.</text>
</comment>
<dbReference type="Gene3D" id="3.40.50.1820">
    <property type="entry name" value="alpha/beta hydrolase"/>
    <property type="match status" value="1"/>
</dbReference>
<keyword evidence="3" id="KW-0732">Signal</keyword>
<organism evidence="5 6">
    <name type="scientific">Puccinia striiformis</name>
    <dbReference type="NCBI Taxonomy" id="27350"/>
    <lineage>
        <taxon>Eukaryota</taxon>
        <taxon>Fungi</taxon>
        <taxon>Dikarya</taxon>
        <taxon>Basidiomycota</taxon>
        <taxon>Pucciniomycotina</taxon>
        <taxon>Pucciniomycetes</taxon>
        <taxon>Pucciniales</taxon>
        <taxon>Pucciniaceae</taxon>
        <taxon>Puccinia</taxon>
    </lineage>
</organism>
<evidence type="ECO:0000256" key="1">
    <source>
        <dbReference type="ARBA" id="ARBA00005964"/>
    </source>
</evidence>
<dbReference type="Proteomes" id="UP000238274">
    <property type="component" value="Unassembled WGS sequence"/>
</dbReference>
<proteinExistence type="inferred from homology"/>
<dbReference type="SUPFAM" id="SSF53474">
    <property type="entry name" value="alpha/beta-Hydrolases"/>
    <property type="match status" value="1"/>
</dbReference>
<feature type="signal peptide" evidence="3">
    <location>
        <begin position="1"/>
        <end position="18"/>
    </location>
</feature>
<gene>
    <name evidence="5" type="ORF">PSHT_01579</name>
</gene>
<dbReference type="InterPro" id="IPR050309">
    <property type="entry name" value="Type-B_Carboxylest/Lipase"/>
</dbReference>
<dbReference type="InterPro" id="IPR029058">
    <property type="entry name" value="AB_hydrolase_fold"/>
</dbReference>
<dbReference type="AlphaFoldDB" id="A0A2S4WKM3"/>
<reference evidence="6" key="2">
    <citation type="journal article" date="2018" name="BMC Genomics">
        <title>Genomic insights into host adaptation between the wheat stripe rust pathogen (Puccinia striiformis f. sp. tritici) and the barley stripe rust pathogen (Puccinia striiformis f. sp. hordei).</title>
        <authorList>
            <person name="Xia C."/>
            <person name="Wang M."/>
            <person name="Yin C."/>
            <person name="Cornejo O.E."/>
            <person name="Hulbert S.H."/>
            <person name="Chen X."/>
        </authorList>
    </citation>
    <scope>NUCLEOTIDE SEQUENCE [LARGE SCALE GENOMIC DNA]</scope>
    <source>
        <strain evidence="6">93TX-2</strain>
    </source>
</reference>
<evidence type="ECO:0000256" key="2">
    <source>
        <dbReference type="ARBA" id="ARBA00022801"/>
    </source>
</evidence>
<feature type="chain" id="PRO_5015367656" description="Carboxylic ester hydrolase" evidence="3">
    <location>
        <begin position="19"/>
        <end position="583"/>
    </location>
</feature>
<dbReference type="Pfam" id="PF00135">
    <property type="entry name" value="COesterase"/>
    <property type="match status" value="1"/>
</dbReference>
<comment type="caution">
    <text evidence="5">The sequence shown here is derived from an EMBL/GenBank/DDBJ whole genome shotgun (WGS) entry which is preliminary data.</text>
</comment>
<keyword evidence="2 3" id="KW-0378">Hydrolase</keyword>
<dbReference type="EMBL" id="PKSM01000012">
    <property type="protein sequence ID" value="POW22247.1"/>
    <property type="molecule type" value="Genomic_DNA"/>
</dbReference>
<protein>
    <recommendedName>
        <fullName evidence="3">Carboxylic ester hydrolase</fullName>
        <ecNumber evidence="3">3.1.1.-</ecNumber>
    </recommendedName>
</protein>
<evidence type="ECO:0000259" key="4">
    <source>
        <dbReference type="Pfam" id="PF00135"/>
    </source>
</evidence>
<dbReference type="InterPro" id="IPR002018">
    <property type="entry name" value="CarbesteraseB"/>
</dbReference>
<feature type="domain" description="Carboxylesterase type B" evidence="4">
    <location>
        <begin position="75"/>
        <end position="557"/>
    </location>
</feature>
<dbReference type="VEuPathDB" id="FungiDB:PSHT_01579"/>
<evidence type="ECO:0000256" key="3">
    <source>
        <dbReference type="RuleBase" id="RU361235"/>
    </source>
</evidence>
<dbReference type="VEuPathDB" id="FungiDB:PSTT_02844"/>
<evidence type="ECO:0000313" key="5">
    <source>
        <dbReference type="EMBL" id="POW22247.1"/>
    </source>
</evidence>
<name>A0A2S4WKM3_9BASI</name>